<gene>
    <name evidence="1" type="ORF">TUM18999_57690</name>
</gene>
<evidence type="ECO:0000313" key="1">
    <source>
        <dbReference type="EMBL" id="BCG27578.1"/>
    </source>
</evidence>
<accession>A0A6J4EDV7</accession>
<dbReference type="KEGG" id="ptw:TUM18999_57690"/>
<dbReference type="EMBL" id="AP023189">
    <property type="protein sequence ID" value="BCG27578.1"/>
    <property type="molecule type" value="Genomic_DNA"/>
</dbReference>
<sequence>MSHPEVTKETRDAQGEQEPLSAVEIAYDAVECMRLELLSARELISVLRAIDRDMDSTQHIRELCRAGMKAAEYVCEGLDAMADVFTVQLEELQGLGAPTQSEEVAHV</sequence>
<name>A0A6J4EDV7_9PSED</name>
<reference evidence="1 2" key="1">
    <citation type="submission" date="2020-05" db="EMBL/GenBank/DDBJ databases">
        <title>Characterization of novel class B3 metallo-beta-lactamase from novel Pseudomonas species.</title>
        <authorList>
            <person name="Yamada K."/>
            <person name="Aoki K."/>
            <person name="Ishii Y."/>
        </authorList>
    </citation>
    <scope>NUCLEOTIDE SEQUENCE [LARGE SCALE GENOMIC DNA]</scope>
    <source>
        <strain evidence="1 2">TUM18999</strain>
    </source>
</reference>
<evidence type="ECO:0000313" key="2">
    <source>
        <dbReference type="Proteomes" id="UP000509383"/>
    </source>
</evidence>
<organism evidence="1 2">
    <name type="scientific">Pseudomonas tohonis</name>
    <dbReference type="NCBI Taxonomy" id="2725477"/>
    <lineage>
        <taxon>Bacteria</taxon>
        <taxon>Pseudomonadati</taxon>
        <taxon>Pseudomonadota</taxon>
        <taxon>Gammaproteobacteria</taxon>
        <taxon>Pseudomonadales</taxon>
        <taxon>Pseudomonadaceae</taxon>
        <taxon>Pseudomonas</taxon>
    </lineage>
</organism>
<dbReference type="RefSeq" id="WP_173178632.1">
    <property type="nucleotide sequence ID" value="NZ_AP023189.1"/>
</dbReference>
<protein>
    <submittedName>
        <fullName evidence="1">Uncharacterized protein</fullName>
    </submittedName>
</protein>
<dbReference type="Proteomes" id="UP000509383">
    <property type="component" value="Chromosome"/>
</dbReference>
<proteinExistence type="predicted"/>
<dbReference type="AlphaFoldDB" id="A0A6J4EDV7"/>